<feature type="compositionally biased region" description="Polar residues" evidence="7">
    <location>
        <begin position="145"/>
        <end position="156"/>
    </location>
</feature>
<dbReference type="InterPro" id="IPR008967">
    <property type="entry name" value="p53-like_TF_DNA-bd_sf"/>
</dbReference>
<dbReference type="GO" id="GO:0005634">
    <property type="term" value="C:nucleus"/>
    <property type="evidence" value="ECO:0007669"/>
    <property type="project" value="UniProtKB-SubCell"/>
</dbReference>
<feature type="region of interest" description="Disordered" evidence="7">
    <location>
        <begin position="873"/>
        <end position="896"/>
    </location>
</feature>
<dbReference type="Gene3D" id="2.60.40.1450">
    <property type="entry name" value="LAG1, DNA binding domain"/>
    <property type="match status" value="1"/>
</dbReference>
<dbReference type="InterPro" id="IPR037095">
    <property type="entry name" value="RBP-J/Cbf11_DNA-bd_sf"/>
</dbReference>
<dbReference type="Pfam" id="PF20144">
    <property type="entry name" value="TIG_SUH"/>
    <property type="match status" value="1"/>
</dbReference>
<evidence type="ECO:0000256" key="3">
    <source>
        <dbReference type="ARBA" id="ARBA00023015"/>
    </source>
</evidence>
<keyword evidence="11" id="KW-1185">Reference proteome</keyword>
<keyword evidence="5" id="KW-0804">Transcription</keyword>
<proteinExistence type="inferred from homology"/>
<feature type="compositionally biased region" description="Low complexity" evidence="7">
    <location>
        <begin position="726"/>
        <end position="742"/>
    </location>
</feature>
<feature type="compositionally biased region" description="Polar residues" evidence="7">
    <location>
        <begin position="714"/>
        <end position="725"/>
    </location>
</feature>
<evidence type="ECO:0000313" key="11">
    <source>
        <dbReference type="Proteomes" id="UP000242146"/>
    </source>
</evidence>
<evidence type="ECO:0000256" key="2">
    <source>
        <dbReference type="ARBA" id="ARBA00009704"/>
    </source>
</evidence>
<dbReference type="SUPFAM" id="SSF110217">
    <property type="entry name" value="DNA-binding protein LAG-1 (CSL)"/>
    <property type="match status" value="1"/>
</dbReference>
<feature type="compositionally biased region" description="Polar residues" evidence="7">
    <location>
        <begin position="29"/>
        <end position="40"/>
    </location>
</feature>
<dbReference type="InterPro" id="IPR015351">
    <property type="entry name" value="RBP-J/Cbf11/Cbf12_DNA-bd"/>
</dbReference>
<keyword evidence="6" id="KW-0539">Nucleus</keyword>
<feature type="compositionally biased region" description="Low complexity" evidence="7">
    <location>
        <begin position="822"/>
        <end position="831"/>
    </location>
</feature>
<evidence type="ECO:0000256" key="1">
    <source>
        <dbReference type="ARBA" id="ARBA00004123"/>
    </source>
</evidence>
<feature type="domain" description="Beta-trefoil DNA-binding" evidence="9">
    <location>
        <begin position="506"/>
        <end position="811"/>
    </location>
</feature>
<keyword evidence="3" id="KW-0805">Transcription regulation</keyword>
<keyword evidence="4" id="KW-0238">DNA-binding</keyword>
<dbReference type="InterPro" id="IPR040159">
    <property type="entry name" value="CLS_fam"/>
</dbReference>
<evidence type="ECO:0000259" key="8">
    <source>
        <dbReference type="SMART" id="SM01267"/>
    </source>
</evidence>
<comment type="caution">
    <text evidence="10">The sequence shown here is derived from an EMBL/GenBank/DDBJ whole genome shotgun (WGS) entry which is preliminary data.</text>
</comment>
<protein>
    <recommendedName>
        <fullName evidence="12">LAG1-DNAbind-domain-containing protein</fullName>
    </recommendedName>
</protein>
<organism evidence="10 11">
    <name type="scientific">Hesseltinella vesiculosa</name>
    <dbReference type="NCBI Taxonomy" id="101127"/>
    <lineage>
        <taxon>Eukaryota</taxon>
        <taxon>Fungi</taxon>
        <taxon>Fungi incertae sedis</taxon>
        <taxon>Mucoromycota</taxon>
        <taxon>Mucoromycotina</taxon>
        <taxon>Mucoromycetes</taxon>
        <taxon>Mucorales</taxon>
        <taxon>Cunninghamellaceae</taxon>
        <taxon>Hesseltinella</taxon>
    </lineage>
</organism>
<dbReference type="Pfam" id="PF09271">
    <property type="entry name" value="LAG1-DNAbind"/>
    <property type="match status" value="1"/>
</dbReference>
<dbReference type="STRING" id="101127.A0A1X2GFM2"/>
<dbReference type="GO" id="GO:0000978">
    <property type="term" value="F:RNA polymerase II cis-regulatory region sequence-specific DNA binding"/>
    <property type="evidence" value="ECO:0007669"/>
    <property type="project" value="InterPro"/>
</dbReference>
<feature type="region of interest" description="Disordered" evidence="7">
    <location>
        <begin position="586"/>
        <end position="610"/>
    </location>
</feature>
<evidence type="ECO:0000313" key="10">
    <source>
        <dbReference type="EMBL" id="ORX51996.1"/>
    </source>
</evidence>
<dbReference type="InterPro" id="IPR014756">
    <property type="entry name" value="Ig_E-set"/>
</dbReference>
<accession>A0A1X2GFM2</accession>
<name>A0A1X2GFM2_9FUNG</name>
<reference evidence="10 11" key="1">
    <citation type="submission" date="2016-07" db="EMBL/GenBank/DDBJ databases">
        <title>Pervasive Adenine N6-methylation of Active Genes in Fungi.</title>
        <authorList>
            <consortium name="DOE Joint Genome Institute"/>
            <person name="Mondo S.J."/>
            <person name="Dannebaum R.O."/>
            <person name="Kuo R.C."/>
            <person name="Labutti K."/>
            <person name="Haridas S."/>
            <person name="Kuo A."/>
            <person name="Salamov A."/>
            <person name="Ahrendt S.R."/>
            <person name="Lipzen A."/>
            <person name="Sullivan W."/>
            <person name="Andreopoulos W.B."/>
            <person name="Clum A."/>
            <person name="Lindquist E."/>
            <person name="Daum C."/>
            <person name="Ramamoorthy G.K."/>
            <person name="Gryganskyi A."/>
            <person name="Culley D."/>
            <person name="Magnuson J.K."/>
            <person name="James T.Y."/>
            <person name="O'Malley M.A."/>
            <person name="Stajich J.E."/>
            <person name="Spatafora J.W."/>
            <person name="Visel A."/>
            <person name="Grigoriev I.V."/>
        </authorList>
    </citation>
    <scope>NUCLEOTIDE SEQUENCE [LARGE SCALE GENOMIC DNA]</scope>
    <source>
        <strain evidence="10 11">NRRL 3301</strain>
    </source>
</reference>
<feature type="region of interest" description="Disordered" evidence="7">
    <location>
        <begin position="714"/>
        <end position="742"/>
    </location>
</feature>
<dbReference type="SUPFAM" id="SSF49417">
    <property type="entry name" value="p53-like transcription factors"/>
    <property type="match status" value="1"/>
</dbReference>
<feature type="region of interest" description="Disordered" evidence="7">
    <location>
        <begin position="140"/>
        <end position="159"/>
    </location>
</feature>
<dbReference type="SMART" id="SM01268">
    <property type="entry name" value="BTD"/>
    <property type="match status" value="1"/>
</dbReference>
<evidence type="ECO:0000256" key="4">
    <source>
        <dbReference type="ARBA" id="ARBA00023125"/>
    </source>
</evidence>
<feature type="region of interest" description="Disordered" evidence="7">
    <location>
        <begin position="817"/>
        <end position="836"/>
    </location>
</feature>
<dbReference type="Gene3D" id="2.80.10.50">
    <property type="match status" value="1"/>
</dbReference>
<dbReference type="GO" id="GO:0001228">
    <property type="term" value="F:DNA-binding transcription activator activity, RNA polymerase II-specific"/>
    <property type="evidence" value="ECO:0007669"/>
    <property type="project" value="InterPro"/>
</dbReference>
<dbReference type="InterPro" id="IPR013783">
    <property type="entry name" value="Ig-like_fold"/>
</dbReference>
<dbReference type="OrthoDB" id="5600360at2759"/>
<comment type="subcellular location">
    <subcellularLocation>
        <location evidence="1">Nucleus</location>
    </subcellularLocation>
</comment>
<feature type="domain" description="RBP-J/Cbf11/Cbf12 DNA binding" evidence="8">
    <location>
        <begin position="339"/>
        <end position="505"/>
    </location>
</feature>
<sequence>MTWLSEQQPLSYAHSRPPAQQQPLAFQPNSPADTTPSWWPSTKPDWPEPPLPAAAFDHAASPETSATVAIDASFPPTFTTPLPSPYFAYVSDASGQPSFAYQDPMVLAGTNDTRSLADMQLDSSCPPALMSLQTSAAMPPYRPSASVTTTKFSLPSPTRVRPNLTLDMNTFMDSAQQQLPMTPNLFSPTFAESLDEIVTTTSATTTNSSPPLQSPPALDMMCTSSSSSATMDIALQRRRSSNLSTASSLSESLLSSRTFATPDSGKNDFGLYNRYLVSLKEEEDTMQQKTVRMPASAKRSLSTGDAQKPAECVLDETTMKRSIQYFLSSAYNKWMDKMSVTIMTSRVAQKSYGTEKRFLCPPPIVLLTGSQWWTLDASAPTDPPVLQPPIIHLHMSSESVHGEMIPMVPSGQVEWTTSSGESWNRLEDAGQSVLPASLQSATPIIAGKCMSKNMYICDSDDKRKSVQMVAHLRLANGIAFKPFLGRDIRVISKPSKKRQTIKNLELCIHHGSVISLFNRIRSQTISTRYLGVSKTNGEPLGLNEDHQTDTSKANVCFTSRTRTWDPFVIWIVDGKNRQAHESHTCHRRSVNAHGSPPTPMPSPTHQTHRTLTSWPPPPAMALPQRDPAHPLPVYYNQPIVLQCLSTGLVSPVMIIRKVDSGTCAQGCMRASDFGHADRQNALGGEYHDELLGDPVSQLHKVAFQIVPDPTTLTLGPSRYHQLQKQSPSTTDATPLATLATSPSSPTANASALSFPLSTAQATYLSCMKNIVGIYRTSGFRQPLVTYGNKAQPQPPKPSSIDNSLLQHSLMPTSSAILSGPISTSSTSSASTKVTPDAAPTYASPLDYAPYGYPWTMDDQPLPVDPATGTTHLHKRRVSVGGERKSSKMLSGRRRYSSASENWTQVPVASSSPFAPRDPMMDHRQHAMKKRRNTILSSTSPSAAYPCMINHWQEEVSETCLWTIVNTDVETYSFLPEMLTTGPLRPSVMSAAPKVTFWQWLNDRDLVVFGHGFTKDMVIWFGVTKASMISIGGEELQLTVPPSLLQSSSRDKLPMLIVRSLDGMVYDTRCYLDVCI</sequence>
<evidence type="ECO:0008006" key="12">
    <source>
        <dbReference type="Google" id="ProtNLM"/>
    </source>
</evidence>
<evidence type="ECO:0000256" key="5">
    <source>
        <dbReference type="ARBA" id="ARBA00023163"/>
    </source>
</evidence>
<dbReference type="InterPro" id="IPR015350">
    <property type="entry name" value="Beta-trefoil_DNA-bd_dom"/>
</dbReference>
<evidence type="ECO:0000256" key="6">
    <source>
        <dbReference type="ARBA" id="ARBA00023242"/>
    </source>
</evidence>
<evidence type="ECO:0000256" key="7">
    <source>
        <dbReference type="SAM" id="MobiDB-lite"/>
    </source>
</evidence>
<evidence type="ECO:0000259" key="9">
    <source>
        <dbReference type="SMART" id="SM01268"/>
    </source>
</evidence>
<gene>
    <name evidence="10" type="ORF">DM01DRAFT_1384246</name>
</gene>
<dbReference type="AlphaFoldDB" id="A0A1X2GFM2"/>
<dbReference type="Gene3D" id="2.60.40.10">
    <property type="entry name" value="Immunoglobulins"/>
    <property type="match status" value="1"/>
</dbReference>
<dbReference type="FunFam" id="2.60.40.1450:FF:000003">
    <property type="entry name" value="Related to J kappa-recombination signal binding protein"/>
    <property type="match status" value="1"/>
</dbReference>
<dbReference type="Proteomes" id="UP000242146">
    <property type="component" value="Unassembled WGS sequence"/>
</dbReference>
<comment type="similarity">
    <text evidence="2">Belongs to the Su(H) family.</text>
</comment>
<feature type="compositionally biased region" description="Low complexity" evidence="7">
    <location>
        <begin position="17"/>
        <end position="28"/>
    </location>
</feature>
<feature type="compositionally biased region" description="Polar residues" evidence="7">
    <location>
        <begin position="1"/>
        <end position="10"/>
    </location>
</feature>
<dbReference type="EMBL" id="MCGT01000019">
    <property type="protein sequence ID" value="ORX51996.1"/>
    <property type="molecule type" value="Genomic_DNA"/>
</dbReference>
<dbReference type="SUPFAM" id="SSF81296">
    <property type="entry name" value="E set domains"/>
    <property type="match status" value="1"/>
</dbReference>
<dbReference type="PANTHER" id="PTHR10665">
    <property type="entry name" value="RECOMBINING BINDING PROTEIN SUPPRESSOR OF HAIRLESS"/>
    <property type="match status" value="1"/>
</dbReference>
<dbReference type="InterPro" id="IPR038007">
    <property type="entry name" value="RBP-Jkappa_IPT"/>
</dbReference>
<dbReference type="InterPro" id="IPR036358">
    <property type="entry name" value="BTD_sf"/>
</dbReference>
<dbReference type="SMART" id="SM01267">
    <property type="entry name" value="LAG1_DNAbind"/>
    <property type="match status" value="1"/>
</dbReference>
<feature type="region of interest" description="Disordered" evidence="7">
    <location>
        <begin position="1"/>
        <end position="53"/>
    </location>
</feature>